<feature type="transmembrane region" description="Helical" evidence="8">
    <location>
        <begin position="137"/>
        <end position="157"/>
    </location>
</feature>
<keyword evidence="5 8" id="KW-1133">Transmembrane helix</keyword>
<dbReference type="GO" id="GO:0015086">
    <property type="term" value="F:cadmium ion transmembrane transporter activity"/>
    <property type="evidence" value="ECO:0007669"/>
    <property type="project" value="TreeGrafter"/>
</dbReference>
<dbReference type="EMBL" id="OR351083">
    <property type="protein sequence ID" value="WNH25166.1"/>
    <property type="molecule type" value="mRNA"/>
</dbReference>
<keyword evidence="4 8" id="KW-0812">Transmembrane</keyword>
<keyword evidence="7 8" id="KW-0472">Membrane</keyword>
<gene>
    <name evidence="9" type="primary">Nramp8</name>
</gene>
<dbReference type="GO" id="GO:0005384">
    <property type="term" value="F:manganese ion transmembrane transporter activity"/>
    <property type="evidence" value="ECO:0007669"/>
    <property type="project" value="TreeGrafter"/>
</dbReference>
<evidence type="ECO:0000256" key="5">
    <source>
        <dbReference type="ARBA" id="ARBA00022989"/>
    </source>
</evidence>
<sequence>MAGCFFGEISFVEPPAKDVVEGMFIPKLSGEGATPDAIALLGALIMPHNLFLHSALVLSRKIPKTVNGVNEACRFFLIESGFALIVAFLINVSIVSVSATVCFSSNLSQADRDKCGDLNLNTASFLLKNVLGKSSTTVYAIALLASGQSSTITGTYAGQFIMQGFLELKMRKWLRNLMTRSIAITPSLIVSIIGGSAGAGKLIIIASMILSFELPFAMIPLLKFSSSSTKLRPHKNSLFIIVISWILGFGIIGINIYYLSTGFVGWLIHSSVPKVGKVLIGLLVFPVMVIYILAVVYLTFRKERVVNCAKSSNTTVNIEGGIANQDMTELDH</sequence>
<keyword evidence="3" id="KW-0813">Transport</keyword>
<evidence type="ECO:0000256" key="2">
    <source>
        <dbReference type="ARBA" id="ARBA00009965"/>
    </source>
</evidence>
<dbReference type="PANTHER" id="PTHR11706">
    <property type="entry name" value="SOLUTE CARRIER PROTEIN FAMILY 11 MEMBER"/>
    <property type="match status" value="1"/>
</dbReference>
<comment type="similarity">
    <text evidence="2">Belongs to the NRAMP (TC 2.A.55) family.</text>
</comment>
<feature type="transmembrane region" description="Helical" evidence="8">
    <location>
        <begin position="236"/>
        <end position="258"/>
    </location>
</feature>
<comment type="subcellular location">
    <subcellularLocation>
        <location evidence="1">Membrane</location>
        <topology evidence="1">Multi-pass membrane protein</topology>
    </subcellularLocation>
</comment>
<evidence type="ECO:0000256" key="4">
    <source>
        <dbReference type="ARBA" id="ARBA00022692"/>
    </source>
</evidence>
<dbReference type="GO" id="GO:0005886">
    <property type="term" value="C:plasma membrane"/>
    <property type="evidence" value="ECO:0007669"/>
    <property type="project" value="TreeGrafter"/>
</dbReference>
<keyword evidence="6" id="KW-0406">Ion transport</keyword>
<evidence type="ECO:0000256" key="3">
    <source>
        <dbReference type="ARBA" id="ARBA00022448"/>
    </source>
</evidence>
<feature type="transmembrane region" description="Helical" evidence="8">
    <location>
        <begin position="203"/>
        <end position="224"/>
    </location>
</feature>
<dbReference type="InterPro" id="IPR001046">
    <property type="entry name" value="NRAMP_fam"/>
</dbReference>
<evidence type="ECO:0000256" key="1">
    <source>
        <dbReference type="ARBA" id="ARBA00004141"/>
    </source>
</evidence>
<feature type="transmembrane region" description="Helical" evidence="8">
    <location>
        <begin position="177"/>
        <end position="197"/>
    </location>
</feature>
<dbReference type="AlphaFoldDB" id="A0AA95Z3M9"/>
<accession>A0AA95Z3M9</accession>
<feature type="transmembrane region" description="Helical" evidence="8">
    <location>
        <begin position="80"/>
        <end position="101"/>
    </location>
</feature>
<dbReference type="PANTHER" id="PTHR11706:SF77">
    <property type="entry name" value="METAL TRANSPORTER NRAMP5"/>
    <property type="match status" value="1"/>
</dbReference>
<evidence type="ECO:0000256" key="8">
    <source>
        <dbReference type="SAM" id="Phobius"/>
    </source>
</evidence>
<evidence type="ECO:0000256" key="7">
    <source>
        <dbReference type="ARBA" id="ARBA00023136"/>
    </source>
</evidence>
<evidence type="ECO:0000313" key="9">
    <source>
        <dbReference type="EMBL" id="WNH25166.1"/>
    </source>
</evidence>
<proteinExistence type="evidence at transcript level"/>
<dbReference type="Pfam" id="PF01566">
    <property type="entry name" value="Nramp"/>
    <property type="match status" value="1"/>
</dbReference>
<dbReference type="PRINTS" id="PR00447">
    <property type="entry name" value="NATRESASSCMP"/>
</dbReference>
<dbReference type="GO" id="GO:0034755">
    <property type="term" value="P:iron ion transmembrane transport"/>
    <property type="evidence" value="ECO:0007669"/>
    <property type="project" value="TreeGrafter"/>
</dbReference>
<organism evidence="9">
    <name type="scientific">Fagopyrum tataricum</name>
    <name type="common">Tartarian buckwheat</name>
    <name type="synonym">Polygonum tataricum</name>
    <dbReference type="NCBI Taxonomy" id="62330"/>
    <lineage>
        <taxon>Eukaryota</taxon>
        <taxon>Viridiplantae</taxon>
        <taxon>Streptophyta</taxon>
        <taxon>Embryophyta</taxon>
        <taxon>Tracheophyta</taxon>
        <taxon>Spermatophyta</taxon>
        <taxon>Magnoliopsida</taxon>
        <taxon>eudicotyledons</taxon>
        <taxon>Gunneridae</taxon>
        <taxon>Pentapetalae</taxon>
        <taxon>Caryophyllales</taxon>
        <taxon>Polygonaceae</taxon>
        <taxon>Polygonoideae</taxon>
        <taxon>Fagopyreae</taxon>
        <taxon>Fagopyrum</taxon>
    </lineage>
</organism>
<protein>
    <submittedName>
        <fullName evidence="9">Natural resistance-associated macrophage protein 8</fullName>
    </submittedName>
</protein>
<name>A0AA95Z3M9_FAGTA</name>
<feature type="transmembrane region" description="Helical" evidence="8">
    <location>
        <begin position="37"/>
        <end position="59"/>
    </location>
</feature>
<reference evidence="9" key="1">
    <citation type="submission" date="2023-07" db="EMBL/GenBank/DDBJ databases">
        <authorList>
            <person name="Wang J."/>
            <person name="Kong J."/>
            <person name="Liu Y."/>
            <person name="Li M."/>
            <person name="Chen Z."/>
            <person name="Yu H."/>
        </authorList>
    </citation>
    <scope>NUCLEOTIDE SEQUENCE</scope>
</reference>
<evidence type="ECO:0000256" key="6">
    <source>
        <dbReference type="ARBA" id="ARBA00023065"/>
    </source>
</evidence>
<feature type="transmembrane region" description="Helical" evidence="8">
    <location>
        <begin position="278"/>
        <end position="300"/>
    </location>
</feature>